<feature type="region of interest" description="Disordered" evidence="6">
    <location>
        <begin position="61"/>
        <end position="91"/>
    </location>
</feature>
<dbReference type="HAMAP" id="MF_00374">
    <property type="entry name" value="Ribosomal_uL29"/>
    <property type="match status" value="1"/>
</dbReference>
<accession>A0A916W8M3</accession>
<dbReference type="Gene3D" id="1.10.287.310">
    <property type="match status" value="1"/>
</dbReference>
<gene>
    <name evidence="5" type="primary">rpmC</name>
    <name evidence="7" type="ORF">GCM10011507_31690</name>
</gene>
<dbReference type="InterPro" id="IPR001854">
    <property type="entry name" value="Ribosomal_uL29"/>
</dbReference>
<dbReference type="GO" id="GO:0006412">
    <property type="term" value="P:translation"/>
    <property type="evidence" value="ECO:0007669"/>
    <property type="project" value="UniProtKB-UniRule"/>
</dbReference>
<dbReference type="AlphaFoldDB" id="A0A916W8M3"/>
<evidence type="ECO:0000256" key="5">
    <source>
        <dbReference type="HAMAP-Rule" id="MF_00374"/>
    </source>
</evidence>
<dbReference type="EMBL" id="BMJB01000003">
    <property type="protein sequence ID" value="GGA78107.1"/>
    <property type="molecule type" value="Genomic_DNA"/>
</dbReference>
<keyword evidence="2 5" id="KW-0689">Ribosomal protein</keyword>
<name>A0A916W8M3_9BACT</name>
<evidence type="ECO:0000313" key="8">
    <source>
        <dbReference type="Proteomes" id="UP000648801"/>
    </source>
</evidence>
<evidence type="ECO:0000256" key="2">
    <source>
        <dbReference type="ARBA" id="ARBA00022980"/>
    </source>
</evidence>
<dbReference type="GO" id="GO:0005840">
    <property type="term" value="C:ribosome"/>
    <property type="evidence" value="ECO:0007669"/>
    <property type="project" value="UniProtKB-KW"/>
</dbReference>
<protein>
    <recommendedName>
        <fullName evidence="4 5">Large ribosomal subunit protein uL29</fullName>
    </recommendedName>
</protein>
<organism evidence="7 8">
    <name type="scientific">Edaphobacter acidisoli</name>
    <dbReference type="NCBI Taxonomy" id="2040573"/>
    <lineage>
        <taxon>Bacteria</taxon>
        <taxon>Pseudomonadati</taxon>
        <taxon>Acidobacteriota</taxon>
        <taxon>Terriglobia</taxon>
        <taxon>Terriglobales</taxon>
        <taxon>Acidobacteriaceae</taxon>
        <taxon>Edaphobacter</taxon>
    </lineage>
</organism>
<reference evidence="7" key="2">
    <citation type="submission" date="2020-09" db="EMBL/GenBank/DDBJ databases">
        <authorList>
            <person name="Sun Q."/>
            <person name="Zhou Y."/>
        </authorList>
    </citation>
    <scope>NUCLEOTIDE SEQUENCE</scope>
    <source>
        <strain evidence="7">CGMCC 1.15447</strain>
    </source>
</reference>
<evidence type="ECO:0000313" key="7">
    <source>
        <dbReference type="EMBL" id="GGA78107.1"/>
    </source>
</evidence>
<evidence type="ECO:0000256" key="3">
    <source>
        <dbReference type="ARBA" id="ARBA00023274"/>
    </source>
</evidence>
<dbReference type="GO" id="GO:0003735">
    <property type="term" value="F:structural constituent of ribosome"/>
    <property type="evidence" value="ECO:0007669"/>
    <property type="project" value="InterPro"/>
</dbReference>
<dbReference type="GO" id="GO:1990904">
    <property type="term" value="C:ribonucleoprotein complex"/>
    <property type="evidence" value="ECO:0007669"/>
    <property type="project" value="UniProtKB-KW"/>
</dbReference>
<dbReference type="Proteomes" id="UP000648801">
    <property type="component" value="Unassembled WGS sequence"/>
</dbReference>
<dbReference type="InterPro" id="IPR036049">
    <property type="entry name" value="Ribosomal_uL29_sf"/>
</dbReference>
<keyword evidence="8" id="KW-1185">Reference proteome</keyword>
<proteinExistence type="inferred from homology"/>
<reference evidence="7" key="1">
    <citation type="journal article" date="2014" name="Int. J. Syst. Evol. Microbiol.">
        <title>Complete genome sequence of Corynebacterium casei LMG S-19264T (=DSM 44701T), isolated from a smear-ripened cheese.</title>
        <authorList>
            <consortium name="US DOE Joint Genome Institute (JGI-PGF)"/>
            <person name="Walter F."/>
            <person name="Albersmeier A."/>
            <person name="Kalinowski J."/>
            <person name="Ruckert C."/>
        </authorList>
    </citation>
    <scope>NUCLEOTIDE SEQUENCE</scope>
    <source>
        <strain evidence="7">CGMCC 1.15447</strain>
    </source>
</reference>
<dbReference type="Pfam" id="PF00831">
    <property type="entry name" value="Ribosomal_L29"/>
    <property type="match status" value="1"/>
</dbReference>
<dbReference type="NCBIfam" id="TIGR00012">
    <property type="entry name" value="L29"/>
    <property type="match status" value="1"/>
</dbReference>
<evidence type="ECO:0000256" key="6">
    <source>
        <dbReference type="SAM" id="MobiDB-lite"/>
    </source>
</evidence>
<keyword evidence="3 5" id="KW-0687">Ribonucleoprotein</keyword>
<evidence type="ECO:0000256" key="1">
    <source>
        <dbReference type="ARBA" id="ARBA00009254"/>
    </source>
</evidence>
<sequence>MDFEKIRNLSDHELQAEHTKAAEQLFRIRFQKTLGNTEGLKKMGTLKLDIARIKTAQRQRELAAKKEANPARVNAAPAKSTRTARKKAKRD</sequence>
<comment type="caution">
    <text evidence="7">The sequence shown here is derived from an EMBL/GenBank/DDBJ whole genome shotgun (WGS) entry which is preliminary data.</text>
</comment>
<comment type="similarity">
    <text evidence="1 5">Belongs to the universal ribosomal protein uL29 family.</text>
</comment>
<dbReference type="SUPFAM" id="SSF46561">
    <property type="entry name" value="Ribosomal protein L29 (L29p)"/>
    <property type="match status" value="1"/>
</dbReference>
<dbReference type="RefSeq" id="WP_188760513.1">
    <property type="nucleotide sequence ID" value="NZ_BMJB01000003.1"/>
</dbReference>
<feature type="compositionally biased region" description="Basic residues" evidence="6">
    <location>
        <begin position="82"/>
        <end position="91"/>
    </location>
</feature>
<evidence type="ECO:0000256" key="4">
    <source>
        <dbReference type="ARBA" id="ARBA00035204"/>
    </source>
</evidence>